<dbReference type="Gene3D" id="2.60.120.620">
    <property type="entry name" value="q2cbj1_9rhob like domain"/>
    <property type="match status" value="1"/>
</dbReference>
<dbReference type="InterPro" id="IPR008775">
    <property type="entry name" value="Phytyl_CoA_dOase-like"/>
</dbReference>
<gene>
    <name evidence="1" type="ORF">NCTC11544_03202</name>
</gene>
<dbReference type="EMBL" id="UGYN01000002">
    <property type="protein sequence ID" value="SUI70673.1"/>
    <property type="molecule type" value="Genomic_DNA"/>
</dbReference>
<keyword evidence="1" id="KW-0223">Dioxygenase</keyword>
<dbReference type="Proteomes" id="UP000255529">
    <property type="component" value="Unassembled WGS sequence"/>
</dbReference>
<sequence>METNYIINNAQAGYPTRKVVSKLAQYHHQNLVEDGYTIIHNLFTEQQLTDFSSALGTLEENERHLDDPMYKNNTDSIYLRWLLTKDRRFWPFNSHPELIALARMALGPQIQLDDADARITFADVIDGTGWHIHLRTVPDPLPPFFCYPHALHHLLYLDNITEREGGLCVLPSSHKDNSIKIEANSHHSIDGERILYPGRGDVVLMHANLWHRAVKSQRGGKKRRLMLGAFSPSWLNTHYEVGKRGEHDWRKAYAMQSDTDEHQEFAGYFSWA</sequence>
<name>A0A379ZY37_9GAMM</name>
<dbReference type="RefSeq" id="WP_165366696.1">
    <property type="nucleotide sequence ID" value="NZ_CAMKUF010000003.1"/>
</dbReference>
<evidence type="ECO:0000313" key="2">
    <source>
        <dbReference type="Proteomes" id="UP000255529"/>
    </source>
</evidence>
<keyword evidence="1" id="KW-0560">Oxidoreductase</keyword>
<dbReference type="Pfam" id="PF05721">
    <property type="entry name" value="PhyH"/>
    <property type="match status" value="1"/>
</dbReference>
<proteinExistence type="predicted"/>
<protein>
    <submittedName>
        <fullName evidence="1">Phytanoyl-CoA dioxygenase (PhyH)</fullName>
    </submittedName>
</protein>
<dbReference type="AlphaFoldDB" id="A0A379ZY37"/>
<evidence type="ECO:0000313" key="1">
    <source>
        <dbReference type="EMBL" id="SUI70673.1"/>
    </source>
</evidence>
<dbReference type="SUPFAM" id="SSF51197">
    <property type="entry name" value="Clavaminate synthase-like"/>
    <property type="match status" value="1"/>
</dbReference>
<accession>A0A379ZY37</accession>
<dbReference type="GO" id="GO:0016706">
    <property type="term" value="F:2-oxoglutarate-dependent dioxygenase activity"/>
    <property type="evidence" value="ECO:0007669"/>
    <property type="project" value="UniProtKB-ARBA"/>
</dbReference>
<reference evidence="1 2" key="1">
    <citation type="submission" date="2018-06" db="EMBL/GenBank/DDBJ databases">
        <authorList>
            <consortium name="Pathogen Informatics"/>
            <person name="Doyle S."/>
        </authorList>
    </citation>
    <scope>NUCLEOTIDE SEQUENCE [LARGE SCALE GENOMIC DNA]</scope>
    <source>
        <strain evidence="1 2">NCTC11544</strain>
    </source>
</reference>
<organism evidence="1 2">
    <name type="scientific">Serratia quinivorans</name>
    <dbReference type="NCBI Taxonomy" id="137545"/>
    <lineage>
        <taxon>Bacteria</taxon>
        <taxon>Pseudomonadati</taxon>
        <taxon>Pseudomonadota</taxon>
        <taxon>Gammaproteobacteria</taxon>
        <taxon>Enterobacterales</taxon>
        <taxon>Yersiniaceae</taxon>
        <taxon>Serratia</taxon>
    </lineage>
</organism>